<proteinExistence type="predicted"/>
<dbReference type="PANTHER" id="PTHR12714">
    <property type="entry name" value="PROTEIN-S ISOPRENYLCYSTEINE O-METHYLTRANSFERASE"/>
    <property type="match status" value="1"/>
</dbReference>
<evidence type="ECO:0000256" key="2">
    <source>
        <dbReference type="ARBA" id="ARBA00022692"/>
    </source>
</evidence>
<evidence type="ECO:0000256" key="1">
    <source>
        <dbReference type="ARBA" id="ARBA00004127"/>
    </source>
</evidence>
<dbReference type="STRING" id="1781255.BH720_24125"/>
<accession>A0A1E5QDB3</accession>
<name>A0A1E5QDB3_9CYAN</name>
<organism evidence="6">
    <name type="scientific">Desertifilum tharense IPPAS B-1220</name>
    <dbReference type="NCBI Taxonomy" id="1781255"/>
    <lineage>
        <taxon>Bacteria</taxon>
        <taxon>Bacillati</taxon>
        <taxon>Cyanobacteriota</taxon>
        <taxon>Cyanophyceae</taxon>
        <taxon>Desertifilales</taxon>
        <taxon>Desertifilaceae</taxon>
        <taxon>Desertifilum</taxon>
    </lineage>
</organism>
<dbReference type="GO" id="GO:0016740">
    <property type="term" value="F:transferase activity"/>
    <property type="evidence" value="ECO:0007669"/>
    <property type="project" value="UniProtKB-ARBA"/>
</dbReference>
<dbReference type="RefSeq" id="WP_069969784.1">
    <property type="nucleotide sequence ID" value="NZ_CM124774.1"/>
</dbReference>
<dbReference type="GO" id="GO:0012505">
    <property type="term" value="C:endomembrane system"/>
    <property type="evidence" value="ECO:0007669"/>
    <property type="project" value="UniProtKB-SubCell"/>
</dbReference>
<reference evidence="6" key="1">
    <citation type="submission" date="2016-09" db="EMBL/GenBank/DDBJ databases">
        <title>Draft genome of thermotolerant cyanobacterium Desertifilum sp. strain IPPAS B-1220.</title>
        <authorList>
            <person name="Sinetova M.A."/>
            <person name="Bolakhan K."/>
            <person name="Zayadan B.K."/>
            <person name="Mironov K.S."/>
            <person name="Ustinova V."/>
            <person name="Kupriyanova E.V."/>
            <person name="Sidorov R.A."/>
            <person name="Skrypnik A.N."/>
            <person name="Gogoleva N.E."/>
            <person name="Gogolev Y.V."/>
            <person name="Los D.A."/>
        </authorList>
    </citation>
    <scope>NUCLEOTIDE SEQUENCE [LARGE SCALE GENOMIC DNA]</scope>
    <source>
        <strain evidence="6">IPPAS B-1220</strain>
    </source>
</reference>
<feature type="transmembrane region" description="Helical" evidence="5">
    <location>
        <begin position="52"/>
        <end position="75"/>
    </location>
</feature>
<keyword evidence="4 5" id="KW-0472">Membrane</keyword>
<gene>
    <name evidence="6" type="ORF">BH720_24125</name>
</gene>
<comment type="subcellular location">
    <subcellularLocation>
        <location evidence="1">Endomembrane system</location>
        <topology evidence="1">Multi-pass membrane protein</topology>
    </subcellularLocation>
</comment>
<evidence type="ECO:0000256" key="3">
    <source>
        <dbReference type="ARBA" id="ARBA00022989"/>
    </source>
</evidence>
<comment type="caution">
    <text evidence="6">The sequence shown here is derived from an EMBL/GenBank/DDBJ whole genome shotgun (WGS) entry which is preliminary data.</text>
</comment>
<feature type="transmembrane region" description="Helical" evidence="5">
    <location>
        <begin position="20"/>
        <end position="40"/>
    </location>
</feature>
<dbReference type="OrthoDB" id="9779233at2"/>
<keyword evidence="3 5" id="KW-1133">Transmembrane helix</keyword>
<dbReference type="PANTHER" id="PTHR12714:SF24">
    <property type="entry name" value="SLR1182 PROTEIN"/>
    <property type="match status" value="1"/>
</dbReference>
<feature type="transmembrane region" description="Helical" evidence="5">
    <location>
        <begin position="110"/>
        <end position="137"/>
    </location>
</feature>
<evidence type="ECO:0000313" key="6">
    <source>
        <dbReference type="EMBL" id="OEJ72591.1"/>
    </source>
</evidence>
<evidence type="ECO:0008006" key="7">
    <source>
        <dbReference type="Google" id="ProtNLM"/>
    </source>
</evidence>
<keyword evidence="2 5" id="KW-0812">Transmembrane</keyword>
<evidence type="ECO:0000256" key="5">
    <source>
        <dbReference type="SAM" id="Phobius"/>
    </source>
</evidence>
<protein>
    <recommendedName>
        <fullName evidence="7">Protein-S-isoprenylcysteine methyltransferase</fullName>
    </recommendedName>
</protein>
<dbReference type="Gene3D" id="1.20.120.1630">
    <property type="match status" value="1"/>
</dbReference>
<sequence length="170" mass="19334">MKLFSDWGFTRQGWRTGEKGEYLTLLQGLLLVGFVVLPVYRWPGLSADSPWVYTIWAIALLCGMIAAVFFSKGLWDLGRNLTPLPYPKTDGQLVQSGVYSVVRHPLYSGLIFAALAWTLYQFSLSHAIATTILFIFLNIKANREEAWLSQKYPEYTEYQGRVKKLIPGAY</sequence>
<dbReference type="InterPro" id="IPR007318">
    <property type="entry name" value="Phopholipid_MeTrfase"/>
</dbReference>
<dbReference type="AlphaFoldDB" id="A0A1E5QDB3"/>
<dbReference type="EMBL" id="MJGC01000121">
    <property type="protein sequence ID" value="OEJ72591.1"/>
    <property type="molecule type" value="Genomic_DNA"/>
</dbReference>
<evidence type="ECO:0000256" key="4">
    <source>
        <dbReference type="ARBA" id="ARBA00023136"/>
    </source>
</evidence>
<dbReference type="Pfam" id="PF04191">
    <property type="entry name" value="PEMT"/>
    <property type="match status" value="1"/>
</dbReference>